<organism evidence="1 2">
    <name type="scientific">Candidatus Roizmanbacteria bacterium CG03_land_8_20_14_0_80_39_12</name>
    <dbReference type="NCBI Taxonomy" id="1974847"/>
    <lineage>
        <taxon>Bacteria</taxon>
        <taxon>Candidatus Roizmaniibacteriota</taxon>
    </lineage>
</organism>
<protein>
    <submittedName>
        <fullName evidence="1">DUF4325 domain-containing protein</fullName>
    </submittedName>
</protein>
<proteinExistence type="predicted"/>
<comment type="caution">
    <text evidence="1">The sequence shown here is derived from an EMBL/GenBank/DDBJ whole genome shotgun (WGS) entry which is preliminary data.</text>
</comment>
<dbReference type="AlphaFoldDB" id="A0A2M7BS44"/>
<reference evidence="2" key="1">
    <citation type="submission" date="2017-09" db="EMBL/GenBank/DDBJ databases">
        <title>Depth-based differentiation of microbial function through sediment-hosted aquifers and enrichment of novel symbionts in the deep terrestrial subsurface.</title>
        <authorList>
            <person name="Probst A.J."/>
            <person name="Ladd B."/>
            <person name="Jarett J.K."/>
            <person name="Geller-Mcgrath D.E."/>
            <person name="Sieber C.M.K."/>
            <person name="Emerson J.B."/>
            <person name="Anantharaman K."/>
            <person name="Thomas B.C."/>
            <person name="Malmstrom R."/>
            <person name="Stieglmeier M."/>
            <person name="Klingl A."/>
            <person name="Woyke T."/>
            <person name="Ryan C.M."/>
            <person name="Banfield J.F."/>
        </authorList>
    </citation>
    <scope>NUCLEOTIDE SEQUENCE [LARGE SCALE GENOMIC DNA]</scope>
</reference>
<evidence type="ECO:0000313" key="2">
    <source>
        <dbReference type="Proteomes" id="UP000230119"/>
    </source>
</evidence>
<name>A0A2M7BS44_9BACT</name>
<evidence type="ECO:0000313" key="1">
    <source>
        <dbReference type="EMBL" id="PIV08314.1"/>
    </source>
</evidence>
<accession>A0A2M7BS44</accession>
<gene>
    <name evidence="1" type="ORF">COS52_03380</name>
</gene>
<dbReference type="EMBL" id="PEVA01000146">
    <property type="protein sequence ID" value="PIV08314.1"/>
    <property type="molecule type" value="Genomic_DNA"/>
</dbReference>
<dbReference type="Proteomes" id="UP000230119">
    <property type="component" value="Unassembled WGS sequence"/>
</dbReference>
<feature type="non-terminal residue" evidence="1">
    <location>
        <position position="1"/>
    </location>
</feature>
<sequence length="50" mass="5482">DVVVDFEGVVVLTPSWADEFLTPLHSRFINRVKLVNTDNASVAATLAILK</sequence>